<evidence type="ECO:0000313" key="17">
    <source>
        <dbReference type="Proteomes" id="UP000236327"/>
    </source>
</evidence>
<keyword evidence="17" id="KW-1185">Reference proteome</keyword>
<feature type="signal peptide" evidence="13">
    <location>
        <begin position="1"/>
        <end position="34"/>
    </location>
</feature>
<organism evidence="16 17">
    <name type="scientific">Novosphingobium guangzhouense</name>
    <dbReference type="NCBI Taxonomy" id="1850347"/>
    <lineage>
        <taxon>Bacteria</taxon>
        <taxon>Pseudomonadati</taxon>
        <taxon>Pseudomonadota</taxon>
        <taxon>Alphaproteobacteria</taxon>
        <taxon>Sphingomonadales</taxon>
        <taxon>Sphingomonadaceae</taxon>
        <taxon>Novosphingobium</taxon>
    </lineage>
</organism>
<evidence type="ECO:0000256" key="6">
    <source>
        <dbReference type="ARBA" id="ARBA00023004"/>
    </source>
</evidence>
<sequence>MLFHVNKRLLFSACSYGAIISACSLPLLPQAAMAQVTAETAGSATDIVVTARRREERILEAPLAITAMTSEALDERGIKNLQDLGSFVPGMNIVGQATGGGARADRSFVGVILRGMQPSTSAAQTVSMFIDGVPVTQATALQVLSNPARIEVIKGPQSATFGRQTFAGAINIVTKDPSDTMSGSISGMAGTRANYDVSGELSGPIFGDVLGFRATARAMGKHGSYKNASNPKETLGDQSSKAGTLELTFKPTSNLTVKGFGLYAQMKDGPSANGFISAYALSDPNGNLVRADQSNCNVTGSSGVTTRWFCGVAPKLSALSPSANTANTATVTNFLNDKSGRLVDNDLDGYGLVNDYYHLHLDVNWDIGDSGFSVRSLTGWNHEAKNELGDLDNFNGEAFTGTGSLYKDGYYNFMYLIEALSRDFSQELRVSYDNGGALQASFGGNYLNARQHGSNGSPNLIGARRNGATGSETYGVFANLSYNFTPEFSLALDGRYQIDKLYAEAGQGGVTSTGATIPAGFYAEGEKIAGKSYKNFLPRVIAKYDFGDNMFYASYSKGVNPGAFNTLFITSIPAVVAEAQKLGYGIEVAPEKITNYEIGAKGQLFGTMVTYDVAAFWADWTNQIQSQSTTIFADPDGAGIRPFQVTGSTNSGKVRVKGIEANVSTRLSPAVSVDLTGAYIDSKVREGNNSGVTALTGMTDFRGKQSPFTSKWSGTAALNYNAPISDVLDGFARLDFVYKSGAYSDVSNLVRSPDLTQVNLRAGISNDTYRIEAFITNLFNDKAYYNISNNTLIQPTTTSPNSAVSGGLVAQLRELRTIGIRGTFNF</sequence>
<keyword evidence="6" id="KW-0408">Iron</keyword>
<dbReference type="PANTHER" id="PTHR32552">
    <property type="entry name" value="FERRICHROME IRON RECEPTOR-RELATED"/>
    <property type="match status" value="1"/>
</dbReference>
<evidence type="ECO:0008006" key="18">
    <source>
        <dbReference type="Google" id="ProtNLM"/>
    </source>
</evidence>
<dbReference type="Gene3D" id="2.40.170.20">
    <property type="entry name" value="TonB-dependent receptor, beta-barrel domain"/>
    <property type="match status" value="2"/>
</dbReference>
<dbReference type="Pfam" id="PF07715">
    <property type="entry name" value="Plug"/>
    <property type="match status" value="1"/>
</dbReference>
<keyword evidence="5 11" id="KW-0812">Transmembrane</keyword>
<feature type="domain" description="TonB-dependent receptor plug" evidence="15">
    <location>
        <begin position="59"/>
        <end position="169"/>
    </location>
</feature>
<accession>A0A2K2G3L7</accession>
<feature type="chain" id="PRO_5014456702" description="TonB-dependent receptor" evidence="13">
    <location>
        <begin position="35"/>
        <end position="826"/>
    </location>
</feature>
<evidence type="ECO:0000256" key="9">
    <source>
        <dbReference type="ARBA" id="ARBA00023136"/>
    </source>
</evidence>
<dbReference type="SUPFAM" id="SSF56935">
    <property type="entry name" value="Porins"/>
    <property type="match status" value="1"/>
</dbReference>
<reference evidence="16 17" key="1">
    <citation type="submission" date="2016-05" db="EMBL/GenBank/DDBJ databases">
        <title>Complete genome sequence of Novosphingobium guangzhouense SA925(T).</title>
        <authorList>
            <person name="Sha S."/>
        </authorList>
    </citation>
    <scope>NUCLEOTIDE SEQUENCE [LARGE SCALE GENOMIC DNA]</scope>
    <source>
        <strain evidence="16 17">SA925</strain>
    </source>
</reference>
<keyword evidence="4" id="KW-0410">Iron transport</keyword>
<feature type="domain" description="TonB-dependent receptor-like beta-barrel" evidence="14">
    <location>
        <begin position="333"/>
        <end position="778"/>
    </location>
</feature>
<comment type="similarity">
    <text evidence="11 12">Belongs to the TonB-dependent receptor family.</text>
</comment>
<dbReference type="OrthoDB" id="9760494at2"/>
<keyword evidence="13" id="KW-0732">Signal</keyword>
<evidence type="ECO:0000256" key="2">
    <source>
        <dbReference type="ARBA" id="ARBA00022448"/>
    </source>
</evidence>
<comment type="subcellular location">
    <subcellularLocation>
        <location evidence="1 11">Cell outer membrane</location>
        <topology evidence="1 11">Multi-pass membrane protein</topology>
    </subcellularLocation>
</comment>
<dbReference type="GO" id="GO:0009279">
    <property type="term" value="C:cell outer membrane"/>
    <property type="evidence" value="ECO:0007669"/>
    <property type="project" value="UniProtKB-SubCell"/>
</dbReference>
<protein>
    <recommendedName>
        <fullName evidence="18">TonB-dependent receptor</fullName>
    </recommendedName>
</protein>
<keyword evidence="9 11" id="KW-0472">Membrane</keyword>
<dbReference type="InterPro" id="IPR012910">
    <property type="entry name" value="Plug_dom"/>
</dbReference>
<evidence type="ECO:0000256" key="4">
    <source>
        <dbReference type="ARBA" id="ARBA00022496"/>
    </source>
</evidence>
<dbReference type="InterPro" id="IPR039426">
    <property type="entry name" value="TonB-dep_rcpt-like"/>
</dbReference>
<dbReference type="PANTHER" id="PTHR32552:SF81">
    <property type="entry name" value="TONB-DEPENDENT OUTER MEMBRANE RECEPTOR"/>
    <property type="match status" value="1"/>
</dbReference>
<evidence type="ECO:0000259" key="14">
    <source>
        <dbReference type="Pfam" id="PF00593"/>
    </source>
</evidence>
<keyword evidence="7" id="KW-0406">Ion transport</keyword>
<proteinExistence type="inferred from homology"/>
<comment type="caution">
    <text evidence="16">The sequence shown here is derived from an EMBL/GenBank/DDBJ whole genome shotgun (WGS) entry which is preliminary data.</text>
</comment>
<evidence type="ECO:0000256" key="7">
    <source>
        <dbReference type="ARBA" id="ARBA00023065"/>
    </source>
</evidence>
<evidence type="ECO:0000256" key="13">
    <source>
        <dbReference type="SAM" id="SignalP"/>
    </source>
</evidence>
<keyword evidence="2 11" id="KW-0813">Transport</keyword>
<keyword evidence="10 11" id="KW-0998">Cell outer membrane</keyword>
<evidence type="ECO:0000256" key="12">
    <source>
        <dbReference type="RuleBase" id="RU003357"/>
    </source>
</evidence>
<evidence type="ECO:0000256" key="11">
    <source>
        <dbReference type="PROSITE-ProRule" id="PRU01360"/>
    </source>
</evidence>
<name>A0A2K2G3L7_9SPHN</name>
<dbReference type="InterPro" id="IPR000531">
    <property type="entry name" value="Beta-barrel_TonB"/>
</dbReference>
<dbReference type="PROSITE" id="PS51257">
    <property type="entry name" value="PROKAR_LIPOPROTEIN"/>
    <property type="match status" value="1"/>
</dbReference>
<gene>
    <name evidence="16" type="ORF">A8V01_15870</name>
</gene>
<dbReference type="GO" id="GO:0006826">
    <property type="term" value="P:iron ion transport"/>
    <property type="evidence" value="ECO:0007669"/>
    <property type="project" value="UniProtKB-KW"/>
</dbReference>
<evidence type="ECO:0000256" key="10">
    <source>
        <dbReference type="ARBA" id="ARBA00023237"/>
    </source>
</evidence>
<keyword evidence="3 11" id="KW-1134">Transmembrane beta strand</keyword>
<dbReference type="AlphaFoldDB" id="A0A2K2G3L7"/>
<evidence type="ECO:0000256" key="5">
    <source>
        <dbReference type="ARBA" id="ARBA00022692"/>
    </source>
</evidence>
<evidence type="ECO:0000256" key="3">
    <source>
        <dbReference type="ARBA" id="ARBA00022452"/>
    </source>
</evidence>
<dbReference type="Pfam" id="PF00593">
    <property type="entry name" value="TonB_dep_Rec_b-barrel"/>
    <property type="match status" value="1"/>
</dbReference>
<dbReference type="PROSITE" id="PS52016">
    <property type="entry name" value="TONB_DEPENDENT_REC_3"/>
    <property type="match status" value="1"/>
</dbReference>
<dbReference type="Proteomes" id="UP000236327">
    <property type="component" value="Unassembled WGS sequence"/>
</dbReference>
<dbReference type="EMBL" id="LYMM01000024">
    <property type="protein sequence ID" value="PNU05626.1"/>
    <property type="molecule type" value="Genomic_DNA"/>
</dbReference>
<evidence type="ECO:0000313" key="16">
    <source>
        <dbReference type="EMBL" id="PNU05626.1"/>
    </source>
</evidence>
<keyword evidence="8 12" id="KW-0798">TonB box</keyword>
<evidence type="ECO:0000256" key="8">
    <source>
        <dbReference type="ARBA" id="ARBA00023077"/>
    </source>
</evidence>
<evidence type="ECO:0000256" key="1">
    <source>
        <dbReference type="ARBA" id="ARBA00004571"/>
    </source>
</evidence>
<evidence type="ECO:0000259" key="15">
    <source>
        <dbReference type="Pfam" id="PF07715"/>
    </source>
</evidence>
<dbReference type="InterPro" id="IPR036942">
    <property type="entry name" value="Beta-barrel_TonB_sf"/>
</dbReference>